<name>A0A1H9AU31_9ACTN</name>
<dbReference type="Proteomes" id="UP000198504">
    <property type="component" value="Unassembled WGS sequence"/>
</dbReference>
<dbReference type="AlphaFoldDB" id="A0A1H9AU31"/>
<dbReference type="STRING" id="1036181.SAMN05421756_101729"/>
<gene>
    <name evidence="1" type="ORF">SAMN05421756_101729</name>
</gene>
<dbReference type="SUPFAM" id="SSF82784">
    <property type="entry name" value="OsmC-like"/>
    <property type="match status" value="1"/>
</dbReference>
<dbReference type="InterPro" id="IPR052924">
    <property type="entry name" value="OsmC/Ohr_hydroprdx_reductase"/>
</dbReference>
<keyword evidence="2" id="KW-1185">Reference proteome</keyword>
<dbReference type="EMBL" id="FOFA01000001">
    <property type="protein sequence ID" value="SEP80149.1"/>
    <property type="molecule type" value="Genomic_DNA"/>
</dbReference>
<dbReference type="InterPro" id="IPR036102">
    <property type="entry name" value="OsmC/Ohrsf"/>
</dbReference>
<reference evidence="2" key="1">
    <citation type="submission" date="2016-10" db="EMBL/GenBank/DDBJ databases">
        <authorList>
            <person name="Varghese N."/>
            <person name="Submissions S."/>
        </authorList>
    </citation>
    <scope>NUCLEOTIDE SEQUENCE [LARGE SCALE GENOMIC DNA]</scope>
    <source>
        <strain evidence="2">CGMCC 4.6856</strain>
    </source>
</reference>
<proteinExistence type="predicted"/>
<dbReference type="OrthoDB" id="9811389at2"/>
<accession>A0A1H9AU31</accession>
<dbReference type="Gene3D" id="3.30.300.20">
    <property type="match status" value="1"/>
</dbReference>
<organism evidence="1 2">
    <name type="scientific">Microlunatus flavus</name>
    <dbReference type="NCBI Taxonomy" id="1036181"/>
    <lineage>
        <taxon>Bacteria</taxon>
        <taxon>Bacillati</taxon>
        <taxon>Actinomycetota</taxon>
        <taxon>Actinomycetes</taxon>
        <taxon>Propionibacteriales</taxon>
        <taxon>Propionibacteriaceae</taxon>
        <taxon>Microlunatus</taxon>
    </lineage>
</organism>
<evidence type="ECO:0000313" key="2">
    <source>
        <dbReference type="Proteomes" id="UP000198504"/>
    </source>
</evidence>
<dbReference type="InterPro" id="IPR015946">
    <property type="entry name" value="KH_dom-like_a/b"/>
</dbReference>
<protein>
    <submittedName>
        <fullName evidence="1">Uncharacterized OsmC-related protein</fullName>
    </submittedName>
</protein>
<dbReference type="RefSeq" id="WP_091177696.1">
    <property type="nucleotide sequence ID" value="NZ_FOFA01000001.1"/>
</dbReference>
<dbReference type="InterPro" id="IPR003718">
    <property type="entry name" value="OsmC/Ohr_fam"/>
</dbReference>
<evidence type="ECO:0000313" key="1">
    <source>
        <dbReference type="EMBL" id="SEP80149.1"/>
    </source>
</evidence>
<dbReference type="Pfam" id="PF02566">
    <property type="entry name" value="OsmC"/>
    <property type="match status" value="1"/>
</dbReference>
<sequence>MTVTENSQQDGRTADNGVDVEALLGAREVLKGAPEAAQFTWRATSTWTHGVHSTSSIENYFGLGEEQHHKTRTTFDIDHPEVFAAPDNGITPIEFLLVGLAGCLTAGVASVAQNRGIQLRSVEATVEGEHDIRGILGADPDVRNGFNDVKVTFHIDADASKQEIEALVAQSQKRSAVFDALTNPTNVSVEVA</sequence>
<dbReference type="PANTHER" id="PTHR35368:SF1">
    <property type="entry name" value="HYDROPEROXIDE REDUCTASE"/>
    <property type="match status" value="1"/>
</dbReference>
<dbReference type="PANTHER" id="PTHR35368">
    <property type="entry name" value="HYDROPEROXIDE REDUCTASE"/>
    <property type="match status" value="1"/>
</dbReference>